<dbReference type="PANTHER" id="PTHR46797">
    <property type="entry name" value="HTH-TYPE TRANSCRIPTIONAL REGULATOR"/>
    <property type="match status" value="1"/>
</dbReference>
<dbReference type="PANTHER" id="PTHR46797:SF23">
    <property type="entry name" value="HTH-TYPE TRANSCRIPTIONAL REGULATOR SUTR"/>
    <property type="match status" value="1"/>
</dbReference>
<dbReference type="GO" id="GO:0003677">
    <property type="term" value="F:DNA binding"/>
    <property type="evidence" value="ECO:0007669"/>
    <property type="project" value="UniProtKB-KW"/>
</dbReference>
<evidence type="ECO:0000259" key="4">
    <source>
        <dbReference type="PROSITE" id="PS50943"/>
    </source>
</evidence>
<evidence type="ECO:0000256" key="1">
    <source>
        <dbReference type="ARBA" id="ARBA00023015"/>
    </source>
</evidence>
<keyword evidence="1" id="KW-0805">Transcription regulation</keyword>
<dbReference type="Gene3D" id="1.10.260.40">
    <property type="entry name" value="lambda repressor-like DNA-binding domains"/>
    <property type="match status" value="1"/>
</dbReference>
<keyword evidence="2" id="KW-0238">DNA-binding</keyword>
<dbReference type="EMBL" id="MRDE01000081">
    <property type="protein sequence ID" value="OMH23046.1"/>
    <property type="molecule type" value="Genomic_DNA"/>
</dbReference>
<dbReference type="SMART" id="SM00530">
    <property type="entry name" value="HTH_XRE"/>
    <property type="match status" value="1"/>
</dbReference>
<dbReference type="STRING" id="554083.BKD30_14310"/>
<dbReference type="InterPro" id="IPR001387">
    <property type="entry name" value="Cro/C1-type_HTH"/>
</dbReference>
<dbReference type="GO" id="GO:0003700">
    <property type="term" value="F:DNA-binding transcription factor activity"/>
    <property type="evidence" value="ECO:0007669"/>
    <property type="project" value="TreeGrafter"/>
</dbReference>
<dbReference type="Pfam" id="PF01381">
    <property type="entry name" value="HTH_3"/>
    <property type="match status" value="1"/>
</dbReference>
<gene>
    <name evidence="5" type="ORF">BKD30_14310</name>
</gene>
<name>A0A1R1L681_9MICC</name>
<accession>A0A1R1L681</accession>
<keyword evidence="6" id="KW-1185">Reference proteome</keyword>
<dbReference type="CDD" id="cd00093">
    <property type="entry name" value="HTH_XRE"/>
    <property type="match status" value="1"/>
</dbReference>
<comment type="caution">
    <text evidence="5">The sequence shown here is derived from an EMBL/GenBank/DDBJ whole genome shotgun (WGS) entry which is preliminary data.</text>
</comment>
<evidence type="ECO:0000256" key="3">
    <source>
        <dbReference type="ARBA" id="ARBA00023163"/>
    </source>
</evidence>
<dbReference type="InterPro" id="IPR050807">
    <property type="entry name" value="TransReg_Diox_bact_type"/>
</dbReference>
<dbReference type="SUPFAM" id="SSF47413">
    <property type="entry name" value="lambda repressor-like DNA-binding domains"/>
    <property type="match status" value="1"/>
</dbReference>
<evidence type="ECO:0000256" key="2">
    <source>
        <dbReference type="ARBA" id="ARBA00023125"/>
    </source>
</evidence>
<proteinExistence type="predicted"/>
<organism evidence="5 6">
    <name type="scientific">Tersicoccus phoenicis</name>
    <dbReference type="NCBI Taxonomy" id="554083"/>
    <lineage>
        <taxon>Bacteria</taxon>
        <taxon>Bacillati</taxon>
        <taxon>Actinomycetota</taxon>
        <taxon>Actinomycetes</taxon>
        <taxon>Micrococcales</taxon>
        <taxon>Micrococcaceae</taxon>
        <taxon>Tersicoccus</taxon>
    </lineage>
</organism>
<dbReference type="GO" id="GO:0005829">
    <property type="term" value="C:cytosol"/>
    <property type="evidence" value="ECO:0007669"/>
    <property type="project" value="TreeGrafter"/>
</dbReference>
<reference evidence="5 6" key="1">
    <citation type="submission" date="2016-12" db="EMBL/GenBank/DDBJ databases">
        <title>Draft genome of Tersicoccus phoenicis 1P05MA.</title>
        <authorList>
            <person name="Nakajima Y."/>
            <person name="Yoshizawa S."/>
            <person name="Nakamura K."/>
            <person name="Ogura Y."/>
            <person name="Hayashi T."/>
            <person name="Kogure K."/>
        </authorList>
    </citation>
    <scope>NUCLEOTIDE SEQUENCE [LARGE SCALE GENOMIC DNA]</scope>
    <source>
        <strain evidence="5 6">1p05MA</strain>
    </source>
</reference>
<sequence>MPKDERPDAERVDLPVLARPLQEYVGRNLRAYRNHKGMTQETAAELLGFDVRYLRRIETGQMNLQLQTIDHIARTLEVDPLEFLTGGPWDEDPVTGQS</sequence>
<feature type="domain" description="HTH cro/C1-type" evidence="4">
    <location>
        <begin position="29"/>
        <end position="83"/>
    </location>
</feature>
<dbReference type="Proteomes" id="UP000187085">
    <property type="component" value="Unassembled WGS sequence"/>
</dbReference>
<keyword evidence="3" id="KW-0804">Transcription</keyword>
<dbReference type="InterPro" id="IPR010982">
    <property type="entry name" value="Lambda_DNA-bd_dom_sf"/>
</dbReference>
<evidence type="ECO:0000313" key="5">
    <source>
        <dbReference type="EMBL" id="OMH23046.1"/>
    </source>
</evidence>
<evidence type="ECO:0000313" key="6">
    <source>
        <dbReference type="Proteomes" id="UP000187085"/>
    </source>
</evidence>
<protein>
    <recommendedName>
        <fullName evidence="4">HTH cro/C1-type domain-containing protein</fullName>
    </recommendedName>
</protein>
<dbReference type="PROSITE" id="PS50943">
    <property type="entry name" value="HTH_CROC1"/>
    <property type="match status" value="1"/>
</dbReference>
<dbReference type="AlphaFoldDB" id="A0A1R1L681"/>